<protein>
    <submittedName>
        <fullName evidence="1">Uncharacterized protein</fullName>
    </submittedName>
</protein>
<sequence length="203" mass="21985">MTNFSNNTPDGKLNVSFKKHHVYEVATSAEDSKHIAQDYSNAHRYQHRATAMVAGYPEIRPYDPIYLDGLPNGLSGYWTVLSVKHIFGRRPADYFLELEIGTDYIGDVNPNAVYMSANRDIQSDLSNQSLVAAEAKLSSYTLSPNGTPLITSTAVSPTAIGSTPNTAIPIIAGITPYTDIAPNTDSTKTTVQWVATSSGKVIS</sequence>
<gene>
    <name evidence="1" type="ORF">UFOVP27_84</name>
</gene>
<name>A0A6J5KJ40_9CAUD</name>
<accession>A0A6J5KJ40</accession>
<reference evidence="1" key="1">
    <citation type="submission" date="2020-04" db="EMBL/GenBank/DDBJ databases">
        <authorList>
            <person name="Chiriac C."/>
            <person name="Salcher M."/>
            <person name="Ghai R."/>
            <person name="Kavagutti S V."/>
        </authorList>
    </citation>
    <scope>NUCLEOTIDE SEQUENCE</scope>
</reference>
<evidence type="ECO:0000313" key="1">
    <source>
        <dbReference type="EMBL" id="CAB4122168.1"/>
    </source>
</evidence>
<proteinExistence type="predicted"/>
<dbReference type="EMBL" id="LR796157">
    <property type="protein sequence ID" value="CAB4122168.1"/>
    <property type="molecule type" value="Genomic_DNA"/>
</dbReference>
<organism evidence="1">
    <name type="scientific">uncultured Caudovirales phage</name>
    <dbReference type="NCBI Taxonomy" id="2100421"/>
    <lineage>
        <taxon>Viruses</taxon>
        <taxon>Duplodnaviria</taxon>
        <taxon>Heunggongvirae</taxon>
        <taxon>Uroviricota</taxon>
        <taxon>Caudoviricetes</taxon>
        <taxon>Peduoviridae</taxon>
        <taxon>Maltschvirus</taxon>
        <taxon>Maltschvirus maltsch</taxon>
    </lineage>
</organism>